<dbReference type="InterPro" id="IPR013324">
    <property type="entry name" value="RNA_pol_sigma_r3/r4-like"/>
</dbReference>
<dbReference type="AlphaFoldDB" id="A0A508SU90"/>
<gene>
    <name evidence="4" type="primary">sigI_1</name>
    <name evidence="4" type="ORF">CI1B_16570</name>
</gene>
<evidence type="ECO:0000259" key="1">
    <source>
        <dbReference type="Pfam" id="PF04542"/>
    </source>
</evidence>
<reference evidence="4" key="1">
    <citation type="submission" date="2019-02" db="EMBL/GenBank/DDBJ databases">
        <authorList>
            <person name="Pothier F.J."/>
        </authorList>
    </citation>
    <scope>NUCLEOTIDE SEQUENCE</scope>
    <source>
        <strain evidence="4">CI-1B</strain>
    </source>
</reference>
<dbReference type="Pfam" id="PF04542">
    <property type="entry name" value="Sigma70_r2"/>
    <property type="match status" value="1"/>
</dbReference>
<dbReference type="PANTHER" id="PTHR47756:SF1">
    <property type="entry name" value="BLL0085 PROTEIN"/>
    <property type="match status" value="1"/>
</dbReference>
<dbReference type="SUPFAM" id="SSF88946">
    <property type="entry name" value="Sigma2 domain of RNA polymerase sigma factors"/>
    <property type="match status" value="1"/>
</dbReference>
<dbReference type="Pfam" id="PF08281">
    <property type="entry name" value="Sigma70_r4_2"/>
    <property type="match status" value="1"/>
</dbReference>
<proteinExistence type="predicted"/>
<dbReference type="SUPFAM" id="SSF88659">
    <property type="entry name" value="Sigma3 and sigma4 domains of RNA polymerase sigma factors"/>
    <property type="match status" value="1"/>
</dbReference>
<dbReference type="Pfam" id="PF20239">
    <property type="entry name" value="DUF6596"/>
    <property type="match status" value="1"/>
</dbReference>
<dbReference type="RefSeq" id="WP_139858391.1">
    <property type="nucleotide sequence ID" value="NZ_CAADFC020000004.1"/>
</dbReference>
<feature type="domain" description="RNA polymerase sigma factor 70 region 4 type 2" evidence="2">
    <location>
        <begin position="118"/>
        <end position="169"/>
    </location>
</feature>
<dbReference type="OrthoDB" id="9780299at2"/>
<dbReference type="Gene3D" id="1.10.10.10">
    <property type="entry name" value="Winged helix-like DNA-binding domain superfamily/Winged helix DNA-binding domain"/>
    <property type="match status" value="1"/>
</dbReference>
<dbReference type="InterPro" id="IPR014284">
    <property type="entry name" value="RNA_pol_sigma-70_dom"/>
</dbReference>
<dbReference type="InterPro" id="IPR013325">
    <property type="entry name" value="RNA_pol_sigma_r2"/>
</dbReference>
<dbReference type="PANTHER" id="PTHR47756">
    <property type="entry name" value="BLL6612 PROTEIN-RELATED"/>
    <property type="match status" value="1"/>
</dbReference>
<organism evidence="4 5">
    <name type="scientific">Bradyrhizobium ivorense</name>
    <dbReference type="NCBI Taxonomy" id="2511166"/>
    <lineage>
        <taxon>Bacteria</taxon>
        <taxon>Pseudomonadati</taxon>
        <taxon>Pseudomonadota</taxon>
        <taxon>Alphaproteobacteria</taxon>
        <taxon>Hyphomicrobiales</taxon>
        <taxon>Nitrobacteraceae</taxon>
        <taxon>Bradyrhizobium</taxon>
    </lineage>
</organism>
<dbReference type="GO" id="GO:0016987">
    <property type="term" value="F:sigma factor activity"/>
    <property type="evidence" value="ECO:0007669"/>
    <property type="project" value="InterPro"/>
</dbReference>
<evidence type="ECO:0000259" key="2">
    <source>
        <dbReference type="Pfam" id="PF08281"/>
    </source>
</evidence>
<dbReference type="GO" id="GO:0003677">
    <property type="term" value="F:DNA binding"/>
    <property type="evidence" value="ECO:0007669"/>
    <property type="project" value="InterPro"/>
</dbReference>
<comment type="caution">
    <text evidence="4">The sequence shown here is derived from an EMBL/GenBank/DDBJ whole genome shotgun (WGS) entry which is preliminary data.</text>
</comment>
<dbReference type="InterPro" id="IPR036388">
    <property type="entry name" value="WH-like_DNA-bd_sf"/>
</dbReference>
<protein>
    <submittedName>
        <fullName evidence="4">ECF RNA polymerase sigma factor SigI</fullName>
    </submittedName>
</protein>
<evidence type="ECO:0000259" key="3">
    <source>
        <dbReference type="Pfam" id="PF20239"/>
    </source>
</evidence>
<sequence>MTAADVQATILGVWRIEQPRLITSLSRMLRDVPLAEDLTQETLVAALEHWPVSGVPEKPGAWLMATAKRRALDHLRHASMRTQKHGMLAHDLAREQETMPDFDSALDDDIGDELLRLIFTACHPRLSREARAALALRMICGLTTEEIARAFLQAEAAIAQRIVRAKRTLSESGLAYETPCREELSERLASVLEVVYLIFNEGYTAARGDEWLRPQLCNEALRMGRVLSSIAPTEPEVHGLVALMELNASRMAARIDAAGEPILLMEQNRALWDRLQIRRGQLALARARELGGAGGFYALQAAIVACHAEAATSDATDWRRIAALYGDLAALVQSPVIELNRAVAIGMAEGPAAALAIVDALAHEPALKSYHLLPSVRGDLLQKLSRFDEARAAFEDAADLAGNTRERELLLRRAATAARAARDA</sequence>
<dbReference type="InterPro" id="IPR046531">
    <property type="entry name" value="DUF6596"/>
</dbReference>
<dbReference type="InterPro" id="IPR007627">
    <property type="entry name" value="RNA_pol_sigma70_r2"/>
</dbReference>
<evidence type="ECO:0000313" key="4">
    <source>
        <dbReference type="EMBL" id="VIO66535.1"/>
    </source>
</evidence>
<dbReference type="GO" id="GO:0006352">
    <property type="term" value="P:DNA-templated transcription initiation"/>
    <property type="evidence" value="ECO:0007669"/>
    <property type="project" value="InterPro"/>
</dbReference>
<evidence type="ECO:0000313" key="5">
    <source>
        <dbReference type="Proteomes" id="UP000328092"/>
    </source>
</evidence>
<keyword evidence="5" id="KW-1185">Reference proteome</keyword>
<name>A0A508SU90_9BRAD</name>
<accession>A0A508SU90</accession>
<dbReference type="Proteomes" id="UP000328092">
    <property type="component" value="Unassembled WGS sequence"/>
</dbReference>
<dbReference type="NCBIfam" id="TIGR02937">
    <property type="entry name" value="sigma70-ECF"/>
    <property type="match status" value="1"/>
</dbReference>
<feature type="domain" description="RNA polymerase sigma-70 region 2" evidence="1">
    <location>
        <begin position="17"/>
        <end position="78"/>
    </location>
</feature>
<feature type="domain" description="DUF6596" evidence="3">
    <location>
        <begin position="187"/>
        <end position="287"/>
    </location>
</feature>
<dbReference type="Gene3D" id="1.10.1740.10">
    <property type="match status" value="1"/>
</dbReference>
<dbReference type="InterPro" id="IPR013249">
    <property type="entry name" value="RNA_pol_sigma70_r4_t2"/>
</dbReference>
<dbReference type="EMBL" id="CAADFC020000004">
    <property type="protein sequence ID" value="VIO66535.1"/>
    <property type="molecule type" value="Genomic_DNA"/>
</dbReference>